<keyword evidence="1" id="KW-0472">Membrane</keyword>
<dbReference type="AlphaFoldDB" id="A0A1M5J011"/>
<dbReference type="Proteomes" id="UP000184211">
    <property type="component" value="Unassembled WGS sequence"/>
</dbReference>
<proteinExistence type="predicted"/>
<name>A0A1M5J011_9RHOB</name>
<dbReference type="EMBL" id="FQWM01000001">
    <property type="protein sequence ID" value="SHG33896.1"/>
    <property type="molecule type" value="Genomic_DNA"/>
</dbReference>
<protein>
    <submittedName>
        <fullName evidence="2">Uncharacterized protein</fullName>
    </submittedName>
</protein>
<evidence type="ECO:0000313" key="2">
    <source>
        <dbReference type="EMBL" id="SHG33896.1"/>
    </source>
</evidence>
<evidence type="ECO:0000313" key="3">
    <source>
        <dbReference type="Proteomes" id="UP000184211"/>
    </source>
</evidence>
<gene>
    <name evidence="2" type="ORF">SAMN04488044_0502</name>
</gene>
<dbReference type="RefSeq" id="WP_072790046.1">
    <property type="nucleotide sequence ID" value="NZ_FQWM01000001.1"/>
</dbReference>
<keyword evidence="1" id="KW-0812">Transmembrane</keyword>
<keyword evidence="1" id="KW-1133">Transmembrane helix</keyword>
<accession>A0A1M5J011</accession>
<organism evidence="2 3">
    <name type="scientific">Cognatishimia maritima</name>
    <dbReference type="NCBI Taxonomy" id="870908"/>
    <lineage>
        <taxon>Bacteria</taxon>
        <taxon>Pseudomonadati</taxon>
        <taxon>Pseudomonadota</taxon>
        <taxon>Alphaproteobacteria</taxon>
        <taxon>Rhodobacterales</taxon>
        <taxon>Paracoccaceae</taxon>
        <taxon>Cognatishimia</taxon>
    </lineage>
</organism>
<feature type="transmembrane region" description="Helical" evidence="1">
    <location>
        <begin position="97"/>
        <end position="119"/>
    </location>
</feature>
<feature type="transmembrane region" description="Helical" evidence="1">
    <location>
        <begin position="47"/>
        <end position="65"/>
    </location>
</feature>
<evidence type="ECO:0000256" key="1">
    <source>
        <dbReference type="SAM" id="Phobius"/>
    </source>
</evidence>
<keyword evidence="3" id="KW-1185">Reference proteome</keyword>
<feature type="transmembrane region" description="Helical" evidence="1">
    <location>
        <begin position="20"/>
        <end position="40"/>
    </location>
</feature>
<reference evidence="3" key="1">
    <citation type="submission" date="2016-11" db="EMBL/GenBank/DDBJ databases">
        <authorList>
            <person name="Varghese N."/>
            <person name="Submissions S."/>
        </authorList>
    </citation>
    <scope>NUCLEOTIDE SEQUENCE [LARGE SCALE GENOMIC DNA]</scope>
    <source>
        <strain evidence="3">DSM 28223</strain>
    </source>
</reference>
<sequence>MNAFLNFLKSDFGKPAECIIGLFAALLTATILIGPLTGISIDGFVKLPFMLVYFLLAPILVSLSFSGGSLIASLGLIAILFAAYSAIKYLSGKRLRLSIIAITITLFLFGGLLSANYVVI</sequence>